<dbReference type="InterPro" id="IPR013098">
    <property type="entry name" value="Ig_I-set"/>
</dbReference>
<dbReference type="Gene3D" id="2.60.40.10">
    <property type="entry name" value="Immunoglobulins"/>
    <property type="match status" value="2"/>
</dbReference>
<evidence type="ECO:0000313" key="6">
    <source>
        <dbReference type="Proteomes" id="UP000557717"/>
    </source>
</evidence>
<name>A0A840VAP4_9BACT</name>
<evidence type="ECO:0000259" key="4">
    <source>
        <dbReference type="PROSITE" id="PS50835"/>
    </source>
</evidence>
<proteinExistence type="predicted"/>
<dbReference type="AlphaFoldDB" id="A0A840VAP4"/>
<dbReference type="Pfam" id="PF07679">
    <property type="entry name" value="I-set"/>
    <property type="match status" value="1"/>
</dbReference>
<dbReference type="GO" id="GO:0007156">
    <property type="term" value="P:homophilic cell adhesion via plasma membrane adhesion molecules"/>
    <property type="evidence" value="ECO:0007669"/>
    <property type="project" value="TreeGrafter"/>
</dbReference>
<dbReference type="RefSeq" id="WP_184016534.1">
    <property type="nucleotide sequence ID" value="NZ_JACHFD010000004.1"/>
</dbReference>
<gene>
    <name evidence="5" type="ORF">HNR46_001103</name>
</gene>
<reference evidence="5 6" key="1">
    <citation type="submission" date="2020-08" db="EMBL/GenBank/DDBJ databases">
        <title>Genomic Encyclopedia of Type Strains, Phase IV (KMG-IV): sequencing the most valuable type-strain genomes for metagenomic binning, comparative biology and taxonomic classification.</title>
        <authorList>
            <person name="Goeker M."/>
        </authorList>
    </citation>
    <scope>NUCLEOTIDE SEQUENCE [LARGE SCALE GENOMIC DNA]</scope>
    <source>
        <strain evidence="5 6">YC6886</strain>
    </source>
</reference>
<dbReference type="Proteomes" id="UP000557717">
    <property type="component" value="Unassembled WGS sequence"/>
</dbReference>
<dbReference type="PROSITE" id="PS50835">
    <property type="entry name" value="IG_LIKE"/>
    <property type="match status" value="1"/>
</dbReference>
<dbReference type="InterPro" id="IPR003598">
    <property type="entry name" value="Ig_sub2"/>
</dbReference>
<evidence type="ECO:0000256" key="2">
    <source>
        <dbReference type="ARBA" id="ARBA00023157"/>
    </source>
</evidence>
<dbReference type="GO" id="GO:0050808">
    <property type="term" value="P:synapse organization"/>
    <property type="evidence" value="ECO:0007669"/>
    <property type="project" value="TreeGrafter"/>
</dbReference>
<feature type="signal peptide" evidence="3">
    <location>
        <begin position="1"/>
        <end position="17"/>
    </location>
</feature>
<sequence length="794" mass="84078">MKAPILFLLGLVLHAQADTVSWNYDRYGTVNGDRIAGVEPVANWNNSWPDNPVTNLIDDSGEVTSLDLTVTSFNGWTVNNPQGNPGVDGDGTYNRELLNGYLNAGQAAWSPNPTFTSVQLTQIPYASYRIIVYFSSDVAGREGDVSDGTTTYSFNSLGPASVSGTDAVFAETTDGEGTYGTAANYAVFDGLTGSSQTITVQMRDDDEWGGIAGFQVVAHVGSLPEFGSQPENQAVAVDGVATFAAGVTADPAPTVQWQFSADGVSNWMDLDFETFTTLELFAVQPSDVGYYRLVATNENGTAESDAAYLDVYYAVPEFFEQPVDTYAVEGSTVELTGDAYTYGNPGYQWFKDGEAIPGETDVSLILTGVSSTDDGEYYLRVTDDVELGLFADSVVVEVRTFAAWDGLVSDDPFAGSAGYVTGELPVQEPVIEGYEGAWTDVDFGDAEPEVLEGSLVYADPYYLGSSGDRVGKVADAAGIDVTNSGRVFRELAPALRVGANTTGVRYLSWIYQNGNEGAADAPTVHSVLSLYRNTGGANPSGDAASRVFEAGISDVDFGMTHYGFRCNDLTIGDLGVELDAGVHLFVVKFDLSADFLGDKVTVWLDPDLGSGEPTGGTELVDLDLAFDSLAFSDYGSNSMAWDEVRWGSSFDSVTLNPNPPAGFAAWIAGYPGVGELDGPDDAADGDGLGNALENYFGTDPTVMDGGWSSVQASSAALAWVHPLNAMPAGDLEVAYEWSTDLNTWWESGASDGVRTVTLVRSDGSPTAGMTTVTASWSGVAPAGCFVRVVAQWVP</sequence>
<dbReference type="EMBL" id="JACHFD010000004">
    <property type="protein sequence ID" value="MBB5350869.1"/>
    <property type="molecule type" value="Genomic_DNA"/>
</dbReference>
<dbReference type="InterPro" id="IPR003599">
    <property type="entry name" value="Ig_sub"/>
</dbReference>
<dbReference type="PANTHER" id="PTHR45080:SF8">
    <property type="entry name" value="IG-LIKE DOMAIN-CONTAINING PROTEIN"/>
    <property type="match status" value="1"/>
</dbReference>
<evidence type="ECO:0000313" key="5">
    <source>
        <dbReference type="EMBL" id="MBB5350869.1"/>
    </source>
</evidence>
<dbReference type="PANTHER" id="PTHR45080">
    <property type="entry name" value="CONTACTIN 5"/>
    <property type="match status" value="1"/>
</dbReference>
<evidence type="ECO:0000256" key="1">
    <source>
        <dbReference type="ARBA" id="ARBA00022729"/>
    </source>
</evidence>
<keyword evidence="2" id="KW-1015">Disulfide bond</keyword>
<feature type="domain" description="Ig-like" evidence="4">
    <location>
        <begin position="316"/>
        <end position="397"/>
    </location>
</feature>
<keyword evidence="6" id="KW-1185">Reference proteome</keyword>
<dbReference type="SMART" id="SM00408">
    <property type="entry name" value="IGc2"/>
    <property type="match status" value="2"/>
</dbReference>
<dbReference type="InterPro" id="IPR013783">
    <property type="entry name" value="Ig-like_fold"/>
</dbReference>
<keyword evidence="1 3" id="KW-0732">Signal</keyword>
<organism evidence="5 6">
    <name type="scientific">Haloferula luteola</name>
    <dbReference type="NCBI Taxonomy" id="595692"/>
    <lineage>
        <taxon>Bacteria</taxon>
        <taxon>Pseudomonadati</taxon>
        <taxon>Verrucomicrobiota</taxon>
        <taxon>Verrucomicrobiia</taxon>
        <taxon>Verrucomicrobiales</taxon>
        <taxon>Verrucomicrobiaceae</taxon>
        <taxon>Haloferula</taxon>
    </lineage>
</organism>
<dbReference type="InterPro" id="IPR050958">
    <property type="entry name" value="Cell_Adh-Cytoskel_Orgn"/>
</dbReference>
<comment type="caution">
    <text evidence="5">The sequence shown here is derived from an EMBL/GenBank/DDBJ whole genome shotgun (WGS) entry which is preliminary data.</text>
</comment>
<accession>A0A840VAP4</accession>
<dbReference type="GO" id="GO:0005886">
    <property type="term" value="C:plasma membrane"/>
    <property type="evidence" value="ECO:0007669"/>
    <property type="project" value="TreeGrafter"/>
</dbReference>
<dbReference type="InterPro" id="IPR036179">
    <property type="entry name" value="Ig-like_dom_sf"/>
</dbReference>
<dbReference type="SUPFAM" id="SSF48726">
    <property type="entry name" value="Immunoglobulin"/>
    <property type="match status" value="2"/>
</dbReference>
<dbReference type="InterPro" id="IPR007110">
    <property type="entry name" value="Ig-like_dom"/>
</dbReference>
<dbReference type="SMART" id="SM00409">
    <property type="entry name" value="IG"/>
    <property type="match status" value="2"/>
</dbReference>
<feature type="chain" id="PRO_5032573337" description="Ig-like domain-containing protein" evidence="3">
    <location>
        <begin position="18"/>
        <end position="794"/>
    </location>
</feature>
<protein>
    <recommendedName>
        <fullName evidence="4">Ig-like domain-containing protein</fullName>
    </recommendedName>
</protein>
<evidence type="ECO:0000256" key="3">
    <source>
        <dbReference type="SAM" id="SignalP"/>
    </source>
</evidence>